<feature type="transmembrane region" description="Helical" evidence="2">
    <location>
        <begin position="7"/>
        <end position="25"/>
    </location>
</feature>
<feature type="compositionally biased region" description="Pro residues" evidence="1">
    <location>
        <begin position="77"/>
        <end position="113"/>
    </location>
</feature>
<dbReference type="RefSeq" id="WP_052535152.1">
    <property type="nucleotide sequence ID" value="NZ_HG966617.1"/>
</dbReference>
<dbReference type="KEGG" id="pect:BN1012_Phect691"/>
<dbReference type="STRING" id="1458461.BN1012_Phect691"/>
<keyword evidence="4" id="KW-1185">Reference proteome</keyword>
<feature type="region of interest" description="Disordered" evidence="1">
    <location>
        <begin position="166"/>
        <end position="185"/>
    </location>
</feature>
<evidence type="ECO:0000256" key="1">
    <source>
        <dbReference type="SAM" id="MobiDB-lite"/>
    </source>
</evidence>
<keyword evidence="2" id="KW-0472">Membrane</keyword>
<feature type="compositionally biased region" description="Acidic residues" evidence="1">
    <location>
        <begin position="65"/>
        <end position="76"/>
    </location>
</feature>
<keyword evidence="2" id="KW-0812">Transmembrane</keyword>
<dbReference type="AlphaFoldDB" id="X5MKV0"/>
<name>X5MKV0_9HYPH</name>
<dbReference type="Proteomes" id="UP000032160">
    <property type="component" value="Chromosome I"/>
</dbReference>
<proteinExistence type="predicted"/>
<dbReference type="HOGENOM" id="CLU_066414_0_0_5"/>
<organism evidence="3 4">
    <name type="scientific">Candidatus Phaeomarinibacter ectocarpi</name>
    <dbReference type="NCBI Taxonomy" id="1458461"/>
    <lineage>
        <taxon>Bacteria</taxon>
        <taxon>Pseudomonadati</taxon>
        <taxon>Pseudomonadota</taxon>
        <taxon>Alphaproteobacteria</taxon>
        <taxon>Hyphomicrobiales</taxon>
        <taxon>Parvibaculaceae</taxon>
        <taxon>Candidatus Phaeomarinibacter</taxon>
    </lineage>
</organism>
<evidence type="ECO:0000313" key="3">
    <source>
        <dbReference type="EMBL" id="CDO58905.1"/>
    </source>
</evidence>
<reference evidence="3 4" key="1">
    <citation type="journal article" date="2014" name="Front. Genet.">
        <title>Genome and metabolic network of "Candidatus Phaeomarinobacter ectocarpi" Ec32, a new candidate genus of Alphaproteobacteria frequently associated with brown algae.</title>
        <authorList>
            <person name="Dittami S.M."/>
            <person name="Barbeyron T."/>
            <person name="Boyen C."/>
            <person name="Cambefort J."/>
            <person name="Collet G."/>
            <person name="Delage L."/>
            <person name="Gobet A."/>
            <person name="Groisillier A."/>
            <person name="Leblanc C."/>
            <person name="Michel G."/>
            <person name="Scornet D."/>
            <person name="Siegel A."/>
            <person name="Tapia J.E."/>
            <person name="Tonon T."/>
        </authorList>
    </citation>
    <scope>NUCLEOTIDE SEQUENCE [LARGE SCALE GENOMIC DNA]</scope>
    <source>
        <strain evidence="3 4">Ec32</strain>
    </source>
</reference>
<dbReference type="Gene3D" id="3.30.1150.10">
    <property type="match status" value="1"/>
</dbReference>
<accession>X5MKV0</accession>
<feature type="region of interest" description="Disordered" evidence="1">
    <location>
        <begin position="52"/>
        <end position="150"/>
    </location>
</feature>
<evidence type="ECO:0000313" key="4">
    <source>
        <dbReference type="Proteomes" id="UP000032160"/>
    </source>
</evidence>
<gene>
    <name evidence="3" type="ORF">BN1012_Phect691</name>
</gene>
<keyword evidence="2" id="KW-1133">Transmembrane helix</keyword>
<dbReference type="EMBL" id="HG966617">
    <property type="protein sequence ID" value="CDO58905.1"/>
    <property type="molecule type" value="Genomic_DNA"/>
</dbReference>
<evidence type="ECO:0000256" key="2">
    <source>
        <dbReference type="SAM" id="Phobius"/>
    </source>
</evidence>
<protein>
    <submittedName>
        <fullName evidence="3">TolA protein</fullName>
    </submittedName>
</protein>
<dbReference type="PRINTS" id="PR01217">
    <property type="entry name" value="PRICHEXTENSN"/>
</dbReference>
<feature type="compositionally biased region" description="Pro residues" evidence="1">
    <location>
        <begin position="128"/>
        <end position="143"/>
    </location>
</feature>
<sequence length="292" mass="31612">MRGGVPLSVLLHVAIITVAIVGLPAPKLEPVEIATAIPIEILEIDEYTRITRAPEPEADPAPPEPEPEPEPQEAPEPEPQPIAEPTPPSPTPPPAEPTPPPPTPEPEPAPAPDPEPEPEPQEKVNVAPPQPPAPKLRPTPPTRPVQREPSFDAGRIAALLDKLPEERQPAPAQPAPTQPPQQSRVGARTSLTISELDFMRQQISACWSPPVGATNAADLVVTMNIWLNRDGSLSRPPQVKGGGFVLSSYQQAAQEAALRAVRRCAPYRLPVEKYSSWREIELRFDPSQMLGR</sequence>